<name>A0A1G6WPF1_9BURK</name>
<sequence length="183" mass="19526">MADNSLTCRREGCNTPVQISDAGTINRLMLKLRQLYVQSTQAADEAAQYWADVATTSQSPLAPLAHVPGVFAALWTPDVAPTTATVLGTAGYGFAALPKSLIHFTTKAGAAGIARTAVINSSKFGLHGFFGPGVYMARFGRPLNMMIKEAATIPIHLSTPAGTVRILPYLVYVRWGFNGVKML</sequence>
<dbReference type="AlphaFoldDB" id="A0A1G6WPF1"/>
<gene>
    <name evidence="1" type="ORF">SAMN05192589_10870</name>
</gene>
<reference evidence="1 2" key="1">
    <citation type="submission" date="2016-10" db="EMBL/GenBank/DDBJ databases">
        <authorList>
            <person name="de Groot N.N."/>
        </authorList>
    </citation>
    <scope>NUCLEOTIDE SEQUENCE [LARGE SCALE GENOMIC DNA]</scope>
    <source>
        <strain evidence="1 2">DSM 16619</strain>
    </source>
</reference>
<keyword evidence="2" id="KW-1185">Reference proteome</keyword>
<protein>
    <submittedName>
        <fullName evidence="1">Uncharacterized protein</fullName>
    </submittedName>
</protein>
<proteinExistence type="predicted"/>
<organism evidence="1 2">
    <name type="scientific">Paracidovorax valerianellae</name>
    <dbReference type="NCBI Taxonomy" id="187868"/>
    <lineage>
        <taxon>Bacteria</taxon>
        <taxon>Pseudomonadati</taxon>
        <taxon>Pseudomonadota</taxon>
        <taxon>Betaproteobacteria</taxon>
        <taxon>Burkholderiales</taxon>
        <taxon>Comamonadaceae</taxon>
        <taxon>Paracidovorax</taxon>
    </lineage>
</organism>
<dbReference type="Proteomes" id="UP000198781">
    <property type="component" value="Unassembled WGS sequence"/>
</dbReference>
<evidence type="ECO:0000313" key="1">
    <source>
        <dbReference type="EMBL" id="SDD67664.1"/>
    </source>
</evidence>
<dbReference type="RefSeq" id="WP_245711388.1">
    <property type="nucleotide sequence ID" value="NZ_FMZC01000008.1"/>
</dbReference>
<accession>A0A1G6WPF1</accession>
<evidence type="ECO:0000313" key="2">
    <source>
        <dbReference type="Proteomes" id="UP000198781"/>
    </source>
</evidence>
<dbReference type="EMBL" id="FMZC01000008">
    <property type="protein sequence ID" value="SDD67664.1"/>
    <property type="molecule type" value="Genomic_DNA"/>
</dbReference>